<organism evidence="2 3">
    <name type="scientific">Batrachochytrium salamandrivorans</name>
    <dbReference type="NCBI Taxonomy" id="1357716"/>
    <lineage>
        <taxon>Eukaryota</taxon>
        <taxon>Fungi</taxon>
        <taxon>Fungi incertae sedis</taxon>
        <taxon>Chytridiomycota</taxon>
        <taxon>Chytridiomycota incertae sedis</taxon>
        <taxon>Chytridiomycetes</taxon>
        <taxon>Rhizophydiales</taxon>
        <taxon>Rhizophydiales incertae sedis</taxon>
        <taxon>Batrachochytrium</taxon>
    </lineage>
</organism>
<protein>
    <submittedName>
        <fullName evidence="2">Uncharacterized protein</fullName>
    </submittedName>
</protein>
<feature type="region of interest" description="Disordered" evidence="1">
    <location>
        <begin position="158"/>
        <end position="177"/>
    </location>
</feature>
<gene>
    <name evidence="2" type="ORF">BASA50_002696</name>
</gene>
<feature type="region of interest" description="Disordered" evidence="1">
    <location>
        <begin position="362"/>
        <end position="397"/>
    </location>
</feature>
<dbReference type="Proteomes" id="UP001648503">
    <property type="component" value="Unassembled WGS sequence"/>
</dbReference>
<feature type="region of interest" description="Disordered" evidence="1">
    <location>
        <begin position="305"/>
        <end position="325"/>
    </location>
</feature>
<proteinExistence type="predicted"/>
<evidence type="ECO:0000256" key="1">
    <source>
        <dbReference type="SAM" id="MobiDB-lite"/>
    </source>
</evidence>
<comment type="caution">
    <text evidence="2">The sequence shown here is derived from an EMBL/GenBank/DDBJ whole genome shotgun (WGS) entry which is preliminary data.</text>
</comment>
<evidence type="ECO:0000313" key="3">
    <source>
        <dbReference type="Proteomes" id="UP001648503"/>
    </source>
</evidence>
<feature type="compositionally biased region" description="Acidic residues" evidence="1">
    <location>
        <begin position="376"/>
        <end position="389"/>
    </location>
</feature>
<name>A0ABQ8FNL2_9FUNG</name>
<accession>A0ABQ8FNL2</accession>
<sequence length="522" mass="59109">MLPSTDPGELEGVFNFFTTKALFYPWHIYDHLTIHLNPDILIFIATKWAAMADAPLLRAGFLSSLLSVPGKRFPADLKQPADKLITIALEDPHPYVKVLAHALRNWIMGGYIDTSSVLQVKELENGLSTFRKNLFKTRFSPKLLVFVSHKARKNLPVSSDMSPVGAEPPSPSALSATNGFQIKPEYTISSLKRRLEKYGIDTHHSPTLPSVPRGSMAGKQSMVTTPLGLRKRSTVLGSFSRQTDRPISHIRGMSGTDSDTPIKAKGFQKKTKIMMIDIEQTVDIEKTKLDAQKKLEDDVQAEKLRKNRERDEAAQAKRTAKEMLDNERRVKRARLEEERRLKLEEKDRERLEKKKRLARVADELGGNKRRQNSNDSDGEVDDSDGDDPSFNDKQENSKHDIALLDRFSYAALTSGNPDASVPTHTSGVIEIRPPPVPAKIAFEDVVYGSENLSEEDSRLIQDFLLGRYISQKNVVKEIKLSEHVFDDVNGVRKRESMWIILDYDNCKWRKVKRTVRINVIVL</sequence>
<evidence type="ECO:0000313" key="2">
    <source>
        <dbReference type="EMBL" id="KAH6599867.1"/>
    </source>
</evidence>
<dbReference type="EMBL" id="JAFCIX010000056">
    <property type="protein sequence ID" value="KAH6599867.1"/>
    <property type="molecule type" value="Genomic_DNA"/>
</dbReference>
<keyword evidence="3" id="KW-1185">Reference proteome</keyword>
<reference evidence="2 3" key="1">
    <citation type="submission" date="2021-02" db="EMBL/GenBank/DDBJ databases">
        <title>Variation within the Batrachochytrium salamandrivorans European outbreak.</title>
        <authorList>
            <person name="Kelly M."/>
            <person name="Pasmans F."/>
            <person name="Shea T.P."/>
            <person name="Munoz J.F."/>
            <person name="Carranza S."/>
            <person name="Cuomo C.A."/>
            <person name="Martel A."/>
        </authorList>
    </citation>
    <scope>NUCLEOTIDE SEQUENCE [LARGE SCALE GENOMIC DNA]</scope>
    <source>
        <strain evidence="2 3">AMFP18/2</strain>
    </source>
</reference>